<dbReference type="SUPFAM" id="SSF49899">
    <property type="entry name" value="Concanavalin A-like lectins/glucanases"/>
    <property type="match status" value="1"/>
</dbReference>
<proteinExistence type="predicted"/>
<reference evidence="4" key="1">
    <citation type="submission" date="2013-12" db="EMBL/GenBank/DDBJ databases">
        <title>The Genome Sequence of Aphanomyces invadans NJM9701.</title>
        <authorList>
            <consortium name="The Broad Institute Genomics Platform"/>
            <person name="Russ C."/>
            <person name="Tyler B."/>
            <person name="van West P."/>
            <person name="Dieguez-Uribeondo J."/>
            <person name="Young S.K."/>
            <person name="Zeng Q."/>
            <person name="Gargeya S."/>
            <person name="Fitzgerald M."/>
            <person name="Abouelleil A."/>
            <person name="Alvarado L."/>
            <person name="Chapman S.B."/>
            <person name="Gainer-Dewar J."/>
            <person name="Goldberg J."/>
            <person name="Griggs A."/>
            <person name="Gujja S."/>
            <person name="Hansen M."/>
            <person name="Howarth C."/>
            <person name="Imamovic A."/>
            <person name="Ireland A."/>
            <person name="Larimer J."/>
            <person name="McCowan C."/>
            <person name="Murphy C."/>
            <person name="Pearson M."/>
            <person name="Poon T.W."/>
            <person name="Priest M."/>
            <person name="Roberts A."/>
            <person name="Saif S."/>
            <person name="Shea T."/>
            <person name="Sykes S."/>
            <person name="Wortman J."/>
            <person name="Nusbaum C."/>
            <person name="Birren B."/>
        </authorList>
    </citation>
    <scope>NUCLEOTIDE SEQUENCE [LARGE SCALE GENOMIC DNA]</scope>
    <source>
        <strain evidence="4">NJM9701</strain>
    </source>
</reference>
<name>A0A024U2D3_9STRA</name>
<feature type="compositionally biased region" description="Basic and acidic residues" evidence="2">
    <location>
        <begin position="406"/>
        <end position="460"/>
    </location>
</feature>
<dbReference type="InterPro" id="IPR057207">
    <property type="entry name" value="FBXL15_LRR"/>
</dbReference>
<dbReference type="Pfam" id="PF13236">
    <property type="entry name" value="CLU"/>
    <property type="match status" value="1"/>
</dbReference>
<feature type="compositionally biased region" description="Polar residues" evidence="2">
    <location>
        <begin position="97"/>
        <end position="117"/>
    </location>
</feature>
<dbReference type="InterPro" id="IPR025697">
    <property type="entry name" value="CLU_dom"/>
</dbReference>
<feature type="coiled-coil region" evidence="1">
    <location>
        <begin position="61"/>
        <end position="88"/>
    </location>
</feature>
<dbReference type="VEuPathDB" id="FungiDB:H310_07015"/>
<dbReference type="InterPro" id="IPR032675">
    <property type="entry name" value="LRR_dom_sf"/>
</dbReference>
<dbReference type="Pfam" id="PF13385">
    <property type="entry name" value="Laminin_G_3"/>
    <property type="match status" value="1"/>
</dbReference>
<dbReference type="PANTHER" id="PTHR13318">
    <property type="entry name" value="PARTNER OF PAIRED, ISOFORM B-RELATED"/>
    <property type="match status" value="1"/>
</dbReference>
<feature type="compositionally biased region" description="Acidic residues" evidence="2">
    <location>
        <begin position="278"/>
        <end position="292"/>
    </location>
</feature>
<dbReference type="Pfam" id="PF25372">
    <property type="entry name" value="DUF7885"/>
    <property type="match status" value="1"/>
</dbReference>
<dbReference type="SMART" id="SM00367">
    <property type="entry name" value="LRR_CC"/>
    <property type="match status" value="13"/>
</dbReference>
<dbReference type="EMBL" id="KI913964">
    <property type="protein sequence ID" value="ETW00370.1"/>
    <property type="molecule type" value="Genomic_DNA"/>
</dbReference>
<dbReference type="GO" id="GO:0031146">
    <property type="term" value="P:SCF-dependent proteasomal ubiquitin-dependent protein catabolic process"/>
    <property type="evidence" value="ECO:0007669"/>
    <property type="project" value="TreeGrafter"/>
</dbReference>
<protein>
    <recommendedName>
        <fullName evidence="3">Clu domain-containing protein</fullName>
    </recommendedName>
</protein>
<organism evidence="4">
    <name type="scientific">Aphanomyces invadans</name>
    <dbReference type="NCBI Taxonomy" id="157072"/>
    <lineage>
        <taxon>Eukaryota</taxon>
        <taxon>Sar</taxon>
        <taxon>Stramenopiles</taxon>
        <taxon>Oomycota</taxon>
        <taxon>Saprolegniomycetes</taxon>
        <taxon>Saprolegniales</taxon>
        <taxon>Verrucalvaceae</taxon>
        <taxon>Aphanomyces</taxon>
    </lineage>
</organism>
<dbReference type="RefSeq" id="XP_008870506.1">
    <property type="nucleotide sequence ID" value="XM_008872284.1"/>
</dbReference>
<dbReference type="SUPFAM" id="SSF52047">
    <property type="entry name" value="RNI-like"/>
    <property type="match status" value="2"/>
</dbReference>
<dbReference type="RefSeq" id="XP_008870505.1">
    <property type="nucleotide sequence ID" value="XM_008872283.1"/>
</dbReference>
<dbReference type="Gene3D" id="3.80.10.10">
    <property type="entry name" value="Ribonuclease Inhibitor"/>
    <property type="match status" value="4"/>
</dbReference>
<sequence length="2913" mass="326625">MGNEISQFVDHDQSIRRTPQNVVDNENRFDFCSNWEPSHVHAFVRAYTTRASQGDNGTNALLHKNQRLEVLHNEIERLESLAISMSLEDAVAGMVTDTTPPSTSASGTCPVASQGNAATPADTSVKIASKQLKFKAKPAPKTPEQVHEAFLKSTEEEYVAQRYQVLLDLEKTRHEWRALAQVPASLDGIDFSLPAQWNHYFQSVQAVDADARAGAIDKARSLWHPSSVGYAMAKDPEASAQLSAFTNAQEAALQLAAQELANPRDADGHTDNNPSMSDDNESDVDSNNDDENDGKAAGRNSAEVPIEAPLAPSSLTKFNLALHTQGTNDVVVPTFPPLFDPSLRSPVFFGYTTTRDGRFEPSTKTGRVTSFEHPDDEREHEYFEAQLQKINQRRLEATKVENGKLKALQERRDAQLDRRQKETKARQRELDDARKEGVDPTADFFRKADEKQRQLDAQEHSEDDLYESHLASITSRINGANDTAAKEIQILETLRTPHKPVGEARVAFHTEQLRVLHQNLLNAKNDLIQATAVLDQTKGRSMLQVGNSDTKSSARAQLLFAQDQVKAAEKTITVLLGQIEDEEFMLDRGESQIDQETKYFPSFEVFSKANMTLLDMAFALVIMCGAPISDKLQYMFETHKMASPDVTSIAKPALVQALIIYFRVLDRLNELATPNRLTSIFPTLDESNLANIADHMVGTKAFLTWFDFNAIAHDAIQRSKYLSTIMRVPWKYHHVSRVQQQAMAPLRQFECGLISASDLKYRLASQMLSARGVLTRSSKETLHVRALAMGSNDPLKADYSKYLKFRRSKVLSNVVSLDHACFKNLIVYRTEVAERAAIRLQTTWRAKKGRYDATMAARKQAFYHAKGMALKEARESVENEWRRQDAVTETTMDKMKFDAKIRMRQVKLRTKGLAFSRDEVLKVMVEEAVQDSMEEVDHRFREMEESAGYCPRVLRFDPLDQSHFSEIAHSLIDQLQRVRLPAPATAKLMRAIAEKEAKEKKEVPETPLCTPEAIVVDNVQLYHDSVKEKKLRKEACHGLMLRGCIPVLASCSNKERREWMAMTASNPPLNAWCDRLQFVCDGMTKLKLQELLMELPSKRHAMAYVQVFQNALGVFDQESLIDDLMGHFRILRGVESLADALIQMAQSDMETHWRQDIFRHLNSQETFLHAHVRAIHKAQGAQMLRDAKQRGRDLDAKHRMDLDVQRNLTLDAKTSAEEAIAKWKAAEFSLSQAQRRMEVREAADVVVQRRDRILWAERLKRALEAPEKGVHTYVEVIHVCQDFLEVARHVAMQIVREYYVPVHEKTIWPLPGKFAMDGRNDGNVRSSDGRGLKYEAHNIRFHVALDDHGRFDGSDELSAKFASAECRNSSLYLPMMMLTRNVLVPLQCCVDYHGMRVLCVSMLPIECFDVSDKGTVQNVRTEFVYGTSNKGQTVICHSKTLDASIAKVNATLNLAAHCVRGSLDLTAKLIHGAGDMNGYIGRDETFCLLKFRRMMPPEDPDETPHLPASTRSMSILWRQLRPALVQTNPVALSSDALSLFTYQTPDWETQATRVKECTQRMIRDVIPSFARKLAEREDYVTSPSFSLVREMHRHGINVRHLGLLRSLFYFQLDGTVDVSFNGTTISSTADLTRELVRGDIVHIQGQRYRVSDNIDDVFTDKVVTVDRPYPGDSCQHVAIYKGDVRSRHDVRGMLLVEMIQRTIKNLIRLSLRTMLQSRQLAVGPSQQSLFVVILNYVSGSGAGSDLFWKTQVFDGIRARFGSVAVSYVDRLNLRHAPVAITRYLSSTIGFELTTDCWNRFTQHPDGFAFTTDDVKLDVPCCVSHNLLVLHFAAASLLLDQASHVQGATYQAAILLDSPCGYWPLNERRGSTVAKNLVSSTDHGKFSSTCALEAAGPIANDDLSRAVEFFKDSPGYITFSKAKKWDQGATLEAWASVSATGHGVRAIVSHGRFTLAVLKRNVWGAWINMNNIDVVVAGPPITPDVWTHVSSSFDGTTLQLYVNGVLYGDIDVQSEVDAQLERREKRFQTMLHTLDEQEQNAKASCMKDADRECRLLYQTKEGKRLVKDLAKKLADELAFKDRLKKRSTPDTPDDDKSVDVAKPTKADMESMAKKQYAMDTFNKKTVSVTASFQKLRDELKEKIALELADEMSQDGRPLRIGCVSNSSSNSKFFVGKLCHVVFYSRCLDRDVIMHHWIMGTLDRAWKSDALFELSAMRFTKALEFAPTDGPMLASFAVNICSALKYDLEQNRSQNMYKSKVRRALRAFRSTENHEGCAEILRNLPRDVRFSDLFREAYACVNELHPTYWTRTSNVSLLDLDALPPHFFMSGETKSLSMAGLLREEIAVFADIIRRVIAEYPTHYGDGLTDLKWVLDLETDSVVVYFILWVRAGEDSRRIDLTGVRDVTAHDMDVISAANRSCLAFNLNGCTNVTTKSMCTLSLRCGALESLNAGGISHLTDDVLIAISKTCPNLKALTMDRCPLITDDGVVALEKCHDLREAVFSHCARITDDSLLSLATHPRLARLELAFCLQLSDFVSLSNLPASVTLTSLDISGCRRLTDDGIMAIGTRCPKLTCVNLACCDKLTDRGIWALTHHCLDLAHLNVQDLHLLTDKVFTFDQEGDGRTVVAKTLLTKLETIVLADCKTLTDTGIAYLMHRARHLRSMDASGCFHLTDQGLRCITSDIFNGTSTGEHLRVLDLSYCMALTSEGLHHIRERCKHLVTVYLTGCVLLQDAEVIELVKSCGKISNLGLGFCRELTDDVLIAIADCLWLDALLINRCSKMTDVGICAIASQCTGLVALNLSSCKRITNVSLDTLFDNCPKLNQLDVTYCPHVTSAATSRFATNRINMTLRTDCQPSAQNQPPATTSEDEKAQEKLFRQNSNTGRIVALSSRDTVAVDTGPRGDSDVPPQL</sequence>
<dbReference type="InterPro" id="IPR006553">
    <property type="entry name" value="Leu-rich_rpt_Cys-con_subtyp"/>
</dbReference>
<evidence type="ECO:0000259" key="3">
    <source>
        <dbReference type="PROSITE" id="PS51823"/>
    </source>
</evidence>
<dbReference type="eggNOG" id="KOG1947">
    <property type="taxonomic scope" value="Eukaryota"/>
</dbReference>
<feature type="domain" description="Clu" evidence="3">
    <location>
        <begin position="1227"/>
        <end position="1502"/>
    </location>
</feature>
<evidence type="ECO:0000256" key="2">
    <source>
        <dbReference type="SAM" id="MobiDB-lite"/>
    </source>
</evidence>
<feature type="region of interest" description="Disordered" evidence="2">
    <location>
        <begin position="97"/>
        <end position="118"/>
    </location>
</feature>
<dbReference type="STRING" id="157072.A0A024U2D3"/>
<accession>A0A024U2D3</accession>
<dbReference type="OrthoDB" id="550575at2759"/>
<dbReference type="GeneID" id="20084065"/>
<dbReference type="EMBL" id="KI913964">
    <property type="protein sequence ID" value="ETW00371.1"/>
    <property type="molecule type" value="Genomic_DNA"/>
</dbReference>
<dbReference type="Gene3D" id="2.60.120.200">
    <property type="match status" value="1"/>
</dbReference>
<feature type="region of interest" description="Disordered" evidence="2">
    <location>
        <begin position="263"/>
        <end position="306"/>
    </location>
</feature>
<feature type="region of interest" description="Disordered" evidence="2">
    <location>
        <begin position="2880"/>
        <end position="2913"/>
    </location>
</feature>
<keyword evidence="1" id="KW-0175">Coiled coil</keyword>
<feature type="region of interest" description="Disordered" evidence="2">
    <location>
        <begin position="406"/>
        <end position="463"/>
    </location>
</feature>
<evidence type="ECO:0000256" key="1">
    <source>
        <dbReference type="SAM" id="Coils"/>
    </source>
</evidence>
<dbReference type="PROSITE" id="PS51823">
    <property type="entry name" value="CLU"/>
    <property type="match status" value="1"/>
</dbReference>
<gene>
    <name evidence="4" type="ORF">H310_07015</name>
</gene>
<dbReference type="eggNOG" id="KOG4341">
    <property type="taxonomic scope" value="Eukaryota"/>
</dbReference>
<dbReference type="InterPro" id="IPR013320">
    <property type="entry name" value="ConA-like_dom_sf"/>
</dbReference>
<feature type="region of interest" description="Disordered" evidence="2">
    <location>
        <begin position="359"/>
        <end position="378"/>
    </location>
</feature>
<dbReference type="GO" id="GO:0019005">
    <property type="term" value="C:SCF ubiquitin ligase complex"/>
    <property type="evidence" value="ECO:0007669"/>
    <property type="project" value="TreeGrafter"/>
</dbReference>
<evidence type="ECO:0000313" key="4">
    <source>
        <dbReference type="EMBL" id="ETW00370.1"/>
    </source>
</evidence>